<protein>
    <submittedName>
        <fullName evidence="2">2-pyrone-4,6-dicarboxylate hydrolase</fullName>
    </submittedName>
</protein>
<feature type="domain" description="Amidohydrolase-related" evidence="1">
    <location>
        <begin position="6"/>
        <end position="266"/>
    </location>
</feature>
<dbReference type="InterPro" id="IPR032466">
    <property type="entry name" value="Metal_Hydrolase"/>
</dbReference>
<dbReference type="RefSeq" id="WP_189690893.1">
    <property type="nucleotide sequence ID" value="NZ_BMYK01000045.1"/>
</dbReference>
<sequence>MIAGACDCHMHVCEDGWPLAPTALAQPPHAPLAAYRAVQQALGLGRVVIVQPTAYGLDNRCTLQALAACGEAGRAVVAVDPQVPEDELQRMHAAGVRGVRFQMLPGGALPWEALAPVAARIAPLGWHINLQMDGAQFPEREQQLARLPVPLVIDHNGKFLQPPAVDAPAVRALRDLLDGGRCWIKLSAPYETSRSGPPDYADVSALARVFARQHAERCLWASNWPHLGRTPQPDAAALLALLQDWAGDAQVAARILADNPQQLYGFAPAAS</sequence>
<gene>
    <name evidence="2" type="ORF">GCM10007320_63830</name>
</gene>
<dbReference type="PANTHER" id="PTHR35563:SF2">
    <property type="entry name" value="BARREL METAL-DEPENDENT HYDROLASE, PUTATIVE (AFU_ORTHOLOGUE AFUA_1G16240)-RELATED"/>
    <property type="match status" value="1"/>
</dbReference>
<dbReference type="SUPFAM" id="SSF51556">
    <property type="entry name" value="Metallo-dependent hydrolases"/>
    <property type="match status" value="1"/>
</dbReference>
<dbReference type="InterPro" id="IPR052358">
    <property type="entry name" value="Aro_Compnd_Degr_Hydrolases"/>
</dbReference>
<proteinExistence type="predicted"/>
<evidence type="ECO:0000313" key="3">
    <source>
        <dbReference type="Proteomes" id="UP000626210"/>
    </source>
</evidence>
<dbReference type="InterPro" id="IPR006680">
    <property type="entry name" value="Amidohydro-rel"/>
</dbReference>
<evidence type="ECO:0000259" key="1">
    <source>
        <dbReference type="Pfam" id="PF04909"/>
    </source>
</evidence>
<dbReference type="Proteomes" id="UP000626210">
    <property type="component" value="Unassembled WGS sequence"/>
</dbReference>
<dbReference type="Pfam" id="PF04909">
    <property type="entry name" value="Amidohydro_2"/>
    <property type="match status" value="1"/>
</dbReference>
<organism evidence="2 3">
    <name type="scientific">Pseudorhodoferax aquiterrae</name>
    <dbReference type="NCBI Taxonomy" id="747304"/>
    <lineage>
        <taxon>Bacteria</taxon>
        <taxon>Pseudomonadati</taxon>
        <taxon>Pseudomonadota</taxon>
        <taxon>Betaproteobacteria</taxon>
        <taxon>Burkholderiales</taxon>
        <taxon>Comamonadaceae</taxon>
    </lineage>
</organism>
<dbReference type="Gene3D" id="3.20.20.140">
    <property type="entry name" value="Metal-dependent hydrolases"/>
    <property type="match status" value="1"/>
</dbReference>
<dbReference type="EMBL" id="BMYK01000045">
    <property type="protein sequence ID" value="GHD03597.1"/>
    <property type="molecule type" value="Genomic_DNA"/>
</dbReference>
<reference evidence="3" key="1">
    <citation type="journal article" date="2019" name="Int. J. Syst. Evol. Microbiol.">
        <title>The Global Catalogue of Microorganisms (GCM) 10K type strain sequencing project: providing services to taxonomists for standard genome sequencing and annotation.</title>
        <authorList>
            <consortium name="The Broad Institute Genomics Platform"/>
            <consortium name="The Broad Institute Genome Sequencing Center for Infectious Disease"/>
            <person name="Wu L."/>
            <person name="Ma J."/>
        </authorList>
    </citation>
    <scope>NUCLEOTIDE SEQUENCE [LARGE SCALE GENOMIC DNA]</scope>
    <source>
        <strain evidence="3">KCTC 23314</strain>
    </source>
</reference>
<evidence type="ECO:0000313" key="2">
    <source>
        <dbReference type="EMBL" id="GHD03597.1"/>
    </source>
</evidence>
<name>A0ABQ3GGB7_9BURK</name>
<keyword evidence="3" id="KW-1185">Reference proteome</keyword>
<keyword evidence="2" id="KW-0378">Hydrolase</keyword>
<dbReference type="GO" id="GO:0016787">
    <property type="term" value="F:hydrolase activity"/>
    <property type="evidence" value="ECO:0007669"/>
    <property type="project" value="UniProtKB-KW"/>
</dbReference>
<dbReference type="PANTHER" id="PTHR35563">
    <property type="entry name" value="BARREL METAL-DEPENDENT HYDROLASE, PUTATIVE (AFU_ORTHOLOGUE AFUA_1G16240)-RELATED"/>
    <property type="match status" value="1"/>
</dbReference>
<comment type="caution">
    <text evidence="2">The sequence shown here is derived from an EMBL/GenBank/DDBJ whole genome shotgun (WGS) entry which is preliminary data.</text>
</comment>
<accession>A0ABQ3GGB7</accession>